<feature type="domain" description="Sodium/calcium exchanger membrane region" evidence="6">
    <location>
        <begin position="49"/>
        <end position="203"/>
    </location>
</feature>
<accession>A0ABS1RAT0</accession>
<feature type="transmembrane region" description="Helical" evidence="5">
    <location>
        <begin position="312"/>
        <end position="336"/>
    </location>
</feature>
<evidence type="ECO:0000259" key="6">
    <source>
        <dbReference type="Pfam" id="PF01699"/>
    </source>
</evidence>
<dbReference type="Proteomes" id="UP000625283">
    <property type="component" value="Unassembled WGS sequence"/>
</dbReference>
<dbReference type="PANTHER" id="PTHR37958:SF1">
    <property type="entry name" value="SODIUM-POTASSIUM_PROTON ANTIPORTER CHAA"/>
    <property type="match status" value="1"/>
</dbReference>
<evidence type="ECO:0000256" key="2">
    <source>
        <dbReference type="ARBA" id="ARBA00022692"/>
    </source>
</evidence>
<evidence type="ECO:0000313" key="7">
    <source>
        <dbReference type="EMBL" id="MBL1411339.1"/>
    </source>
</evidence>
<feature type="transmembrane region" description="Helical" evidence="5">
    <location>
        <begin position="244"/>
        <end position="261"/>
    </location>
</feature>
<protein>
    <recommendedName>
        <fullName evidence="6">Sodium/calcium exchanger membrane region domain-containing protein</fullName>
    </recommendedName>
</protein>
<keyword evidence="3 5" id="KW-1133">Transmembrane helix</keyword>
<feature type="domain" description="Sodium/calcium exchanger membrane region" evidence="6">
    <location>
        <begin position="250"/>
        <end position="389"/>
    </location>
</feature>
<dbReference type="Pfam" id="PF01699">
    <property type="entry name" value="Na_Ca_ex"/>
    <property type="match status" value="2"/>
</dbReference>
<dbReference type="InterPro" id="IPR004837">
    <property type="entry name" value="NaCa_Exmemb"/>
</dbReference>
<dbReference type="PANTHER" id="PTHR37958">
    <property type="entry name" value="SODIUM-POTASSIUM/PROTON ANTIPORTER CHAA"/>
    <property type="match status" value="1"/>
</dbReference>
<comment type="subcellular location">
    <subcellularLocation>
        <location evidence="1">Membrane</location>
        <topology evidence="1">Multi-pass membrane protein</topology>
    </subcellularLocation>
</comment>
<comment type="caution">
    <text evidence="7">The sequence shown here is derived from an EMBL/GenBank/DDBJ whole genome shotgun (WGS) entry which is preliminary data.</text>
</comment>
<evidence type="ECO:0000256" key="5">
    <source>
        <dbReference type="SAM" id="Phobius"/>
    </source>
</evidence>
<proteinExistence type="predicted"/>
<keyword evidence="2 5" id="KW-0812">Transmembrane</keyword>
<reference evidence="7 8" key="1">
    <citation type="submission" date="2021-01" db="EMBL/GenBank/DDBJ databases">
        <title>C459-1 draft genome sequence.</title>
        <authorList>
            <person name="Zhang X.-F."/>
        </authorList>
    </citation>
    <scope>NUCLEOTIDE SEQUENCE [LARGE SCALE GENOMIC DNA]</scope>
    <source>
        <strain evidence="8">C459-1</strain>
    </source>
</reference>
<gene>
    <name evidence="7" type="ORF">JKG61_21455</name>
</gene>
<dbReference type="InterPro" id="IPR052946">
    <property type="entry name" value="Alkaline_pH_Ca-Antiporter"/>
</dbReference>
<sequence length="391" mass="42797">MSILYISEATMSAILSKKTIIRLVIIWLVVLIFSLFGHTFNQELSPTSGTVLFVLLLSTIIYSSFGVVKEADELAHKLGEPYGTLILTLSIVSIEVILISAVMLGPGESAEIAKDSIFSVMMIIMNLVVGICLLFGGLKYGEQEYNAQGTMTYLSMIIMLSGISMLLPNFIQGAGNGIFSNVQAIGISSLIIILYTFFLAYQMKGYRHLYLQPWQGQMEIRYKDRNLRTNEEESNGGNVDKKEIIIRSMLLITIILPIVLLSHHMASVVDYGIKTTNLPPLLGGILIAIIVFTPESMTAVKAALNNEFQRAINLCHGAFVSTVGLTIPSVLIIGLITGKTVALGLTATETILFVITLLLSLMSFLGKRTSPILGVMHIVLFVLFILLVFNP</sequence>
<feature type="transmembrane region" description="Helical" evidence="5">
    <location>
        <begin position="183"/>
        <end position="201"/>
    </location>
</feature>
<evidence type="ECO:0000256" key="1">
    <source>
        <dbReference type="ARBA" id="ARBA00004141"/>
    </source>
</evidence>
<feature type="transmembrane region" description="Helical" evidence="5">
    <location>
        <begin position="281"/>
        <end position="300"/>
    </location>
</feature>
<feature type="transmembrane region" description="Helical" evidence="5">
    <location>
        <begin position="85"/>
        <end position="105"/>
    </location>
</feature>
<feature type="transmembrane region" description="Helical" evidence="5">
    <location>
        <begin position="46"/>
        <end position="65"/>
    </location>
</feature>
<dbReference type="RefSeq" id="WP_202105063.1">
    <property type="nucleotide sequence ID" value="NZ_JAERTY010000015.1"/>
</dbReference>
<organism evidence="7 8">
    <name type="scientific">Sphingobacterium faecale</name>
    <dbReference type="NCBI Taxonomy" id="2803775"/>
    <lineage>
        <taxon>Bacteria</taxon>
        <taxon>Pseudomonadati</taxon>
        <taxon>Bacteroidota</taxon>
        <taxon>Sphingobacteriia</taxon>
        <taxon>Sphingobacteriales</taxon>
        <taxon>Sphingobacteriaceae</taxon>
        <taxon>Sphingobacterium</taxon>
    </lineage>
</organism>
<evidence type="ECO:0000256" key="4">
    <source>
        <dbReference type="ARBA" id="ARBA00023136"/>
    </source>
</evidence>
<feature type="transmembrane region" description="Helical" evidence="5">
    <location>
        <begin position="20"/>
        <end position="40"/>
    </location>
</feature>
<evidence type="ECO:0000313" key="8">
    <source>
        <dbReference type="Proteomes" id="UP000625283"/>
    </source>
</evidence>
<feature type="transmembrane region" description="Helical" evidence="5">
    <location>
        <begin position="150"/>
        <end position="171"/>
    </location>
</feature>
<evidence type="ECO:0000256" key="3">
    <source>
        <dbReference type="ARBA" id="ARBA00022989"/>
    </source>
</evidence>
<keyword evidence="8" id="KW-1185">Reference proteome</keyword>
<feature type="transmembrane region" description="Helical" evidence="5">
    <location>
        <begin position="342"/>
        <end position="365"/>
    </location>
</feature>
<keyword evidence="4 5" id="KW-0472">Membrane</keyword>
<feature type="transmembrane region" description="Helical" evidence="5">
    <location>
        <begin position="372"/>
        <end position="389"/>
    </location>
</feature>
<name>A0ABS1RAT0_9SPHI</name>
<dbReference type="EMBL" id="JAERTY010000015">
    <property type="protein sequence ID" value="MBL1411339.1"/>
    <property type="molecule type" value="Genomic_DNA"/>
</dbReference>
<feature type="transmembrane region" description="Helical" evidence="5">
    <location>
        <begin position="117"/>
        <end position="138"/>
    </location>
</feature>